<evidence type="ECO:0000313" key="3">
    <source>
        <dbReference type="Proteomes" id="UP000053477"/>
    </source>
</evidence>
<gene>
    <name evidence="2" type="ORF">SCHPADRAFT_980178</name>
</gene>
<feature type="region of interest" description="Disordered" evidence="1">
    <location>
        <begin position="34"/>
        <end position="53"/>
    </location>
</feature>
<name>A0A0H2RC47_9AGAM</name>
<feature type="compositionally biased region" description="Low complexity" evidence="1">
    <location>
        <begin position="163"/>
        <end position="176"/>
    </location>
</feature>
<accession>A0A0H2RC47</accession>
<dbReference type="AlphaFoldDB" id="A0A0H2RC47"/>
<dbReference type="EMBL" id="KQ086057">
    <property type="protein sequence ID" value="KLO09405.1"/>
    <property type="molecule type" value="Genomic_DNA"/>
</dbReference>
<proteinExistence type="predicted"/>
<protein>
    <submittedName>
        <fullName evidence="2">Uncharacterized protein</fullName>
    </submittedName>
</protein>
<feature type="region of interest" description="Disordered" evidence="1">
    <location>
        <begin position="154"/>
        <end position="230"/>
    </location>
</feature>
<keyword evidence="3" id="KW-1185">Reference proteome</keyword>
<organism evidence="2 3">
    <name type="scientific">Schizopora paradoxa</name>
    <dbReference type="NCBI Taxonomy" id="27342"/>
    <lineage>
        <taxon>Eukaryota</taxon>
        <taxon>Fungi</taxon>
        <taxon>Dikarya</taxon>
        <taxon>Basidiomycota</taxon>
        <taxon>Agaricomycotina</taxon>
        <taxon>Agaricomycetes</taxon>
        <taxon>Hymenochaetales</taxon>
        <taxon>Schizoporaceae</taxon>
        <taxon>Schizopora</taxon>
    </lineage>
</organism>
<dbReference type="InParanoid" id="A0A0H2RC47"/>
<evidence type="ECO:0000313" key="2">
    <source>
        <dbReference type="EMBL" id="KLO09405.1"/>
    </source>
</evidence>
<sequence>MSVVSHGRQATSPPHGIIRRRTISFTSPSNLISEGGISTAASPHSGRTVKKGKPGVKDGLGQLGEACPSTPISPTPQCGHGLPFVLDDVPLSHMDLEAPFSSTTTISQINMLLQSAAALALEDADIFSHSLPEHIDRTRRLVRTLEALIGGANHAEDHAVHKTQPPTTSTVDPPSTYAAALTATTKPSAVPNPRAPPPPSAARRCKGNSWRCPNEGLTSRRGSKVNIYKP</sequence>
<evidence type="ECO:0000256" key="1">
    <source>
        <dbReference type="SAM" id="MobiDB-lite"/>
    </source>
</evidence>
<dbReference type="Proteomes" id="UP000053477">
    <property type="component" value="Unassembled WGS sequence"/>
</dbReference>
<reference evidence="2 3" key="1">
    <citation type="submission" date="2015-04" db="EMBL/GenBank/DDBJ databases">
        <title>Complete genome sequence of Schizopora paradoxa KUC8140, a cosmopolitan wood degrader in East Asia.</title>
        <authorList>
            <consortium name="DOE Joint Genome Institute"/>
            <person name="Min B."/>
            <person name="Park H."/>
            <person name="Jang Y."/>
            <person name="Kim J.-J."/>
            <person name="Kim K.H."/>
            <person name="Pangilinan J."/>
            <person name="Lipzen A."/>
            <person name="Riley R."/>
            <person name="Grigoriev I.V."/>
            <person name="Spatafora J.W."/>
            <person name="Choi I.-G."/>
        </authorList>
    </citation>
    <scope>NUCLEOTIDE SEQUENCE [LARGE SCALE GENOMIC DNA]</scope>
    <source>
        <strain evidence="2 3">KUC8140</strain>
    </source>
</reference>